<proteinExistence type="predicted"/>
<evidence type="ECO:0000313" key="3">
    <source>
        <dbReference type="Proteomes" id="UP000503278"/>
    </source>
</evidence>
<dbReference type="AlphaFoldDB" id="A0A7L5ECG1"/>
<protein>
    <recommendedName>
        <fullName evidence="4">Lipocalin-like domain-containing protein</fullName>
    </recommendedName>
</protein>
<dbReference type="Gene3D" id="2.40.128.490">
    <property type="entry name" value="Uncharacterised protein PF14869, DUF4488"/>
    <property type="match status" value="1"/>
</dbReference>
<dbReference type="EMBL" id="CP051682">
    <property type="protein sequence ID" value="QJD98096.1"/>
    <property type="molecule type" value="Genomic_DNA"/>
</dbReference>
<dbReference type="KEGG" id="mrob:HH214_20560"/>
<evidence type="ECO:0000256" key="1">
    <source>
        <dbReference type="SAM" id="SignalP"/>
    </source>
</evidence>
<feature type="chain" id="PRO_5029758957" description="Lipocalin-like domain-containing protein" evidence="1">
    <location>
        <begin position="20"/>
        <end position="132"/>
    </location>
</feature>
<keyword evidence="3" id="KW-1185">Reference proteome</keyword>
<sequence length="132" mass="14796">MKIVPAVGLVAATFLLAFAPKSNLKGTWIYAGGYYNGKLDSAPTDYQLQRKYTASSFEAFVVEQGSKPEKFQAGDYTLTTDSCLETETYNAQSTKLTGVTLHYHYEFRNDTLFLKGHLPSGMDVLEYWKKAK</sequence>
<evidence type="ECO:0008006" key="4">
    <source>
        <dbReference type="Google" id="ProtNLM"/>
    </source>
</evidence>
<reference evidence="2 3" key="1">
    <citation type="submission" date="2020-04" db="EMBL/GenBank/DDBJ databases">
        <title>Genome sequencing of novel species.</title>
        <authorList>
            <person name="Heo J."/>
            <person name="Kim S.-J."/>
            <person name="Kim J.-S."/>
            <person name="Hong S.-B."/>
            <person name="Kwon S.-W."/>
        </authorList>
    </citation>
    <scope>NUCLEOTIDE SEQUENCE [LARGE SCALE GENOMIC DNA]</scope>
    <source>
        <strain evidence="2 3">F39-2</strain>
    </source>
</reference>
<name>A0A7L5ECG1_9SPHI</name>
<feature type="signal peptide" evidence="1">
    <location>
        <begin position="1"/>
        <end position="19"/>
    </location>
</feature>
<evidence type="ECO:0000313" key="2">
    <source>
        <dbReference type="EMBL" id="QJD98096.1"/>
    </source>
</evidence>
<keyword evidence="1" id="KW-0732">Signal</keyword>
<dbReference type="RefSeq" id="WP_169610838.1">
    <property type="nucleotide sequence ID" value="NZ_CP051682.1"/>
</dbReference>
<dbReference type="Proteomes" id="UP000503278">
    <property type="component" value="Chromosome"/>
</dbReference>
<accession>A0A7L5ECG1</accession>
<gene>
    <name evidence="2" type="ORF">HH214_20560</name>
</gene>
<organism evidence="2 3">
    <name type="scientific">Mucilaginibacter robiniae</name>
    <dbReference type="NCBI Taxonomy" id="2728022"/>
    <lineage>
        <taxon>Bacteria</taxon>
        <taxon>Pseudomonadati</taxon>
        <taxon>Bacteroidota</taxon>
        <taxon>Sphingobacteriia</taxon>
        <taxon>Sphingobacteriales</taxon>
        <taxon>Sphingobacteriaceae</taxon>
        <taxon>Mucilaginibacter</taxon>
    </lineage>
</organism>